<dbReference type="InterPro" id="IPR004027">
    <property type="entry name" value="SEC_C_motif"/>
</dbReference>
<dbReference type="SUPFAM" id="SSF103642">
    <property type="entry name" value="Sec-C motif"/>
    <property type="match status" value="1"/>
</dbReference>
<protein>
    <submittedName>
        <fullName evidence="1">SEC-C domain-containing protein</fullName>
    </submittedName>
</protein>
<evidence type="ECO:0000313" key="2">
    <source>
        <dbReference type="EMBL" id="WDI03856.1"/>
    </source>
</evidence>
<proteinExistence type="predicted"/>
<dbReference type="EMBL" id="CP118108">
    <property type="protein sequence ID" value="WDI03856.1"/>
    <property type="molecule type" value="Genomic_DNA"/>
</dbReference>
<dbReference type="Gene3D" id="1.10.472.10">
    <property type="entry name" value="Cyclin-like"/>
    <property type="match status" value="1"/>
</dbReference>
<dbReference type="Proteomes" id="UP001221519">
    <property type="component" value="Chromosome"/>
</dbReference>
<sequence>MINLGRNEPCHCGSGKKYKKCCLEKDRQQQRNVRVATSVEVITNRRPGSAVSAVSKMPPAPQVADQNSQMSALNFTEMSWEHDMHRELAETAIPSIAEEYKLTEEETSELISLWNNYSNSEAPRYRKPGGFAGALEYVTATKQGSTISQSELAAKHEVSATTLSKSIGQLSEYAEKASFASQGV</sequence>
<evidence type="ECO:0000313" key="1">
    <source>
        <dbReference type="EMBL" id="WDH84216.1"/>
    </source>
</evidence>
<gene>
    <name evidence="1" type="ORF">PUW23_08385</name>
    <name evidence="2" type="ORF">PUW25_07860</name>
</gene>
<dbReference type="EMBL" id="CP118101">
    <property type="protein sequence ID" value="WDH84216.1"/>
    <property type="molecule type" value="Genomic_DNA"/>
</dbReference>
<keyword evidence="4" id="KW-1185">Reference proteome</keyword>
<evidence type="ECO:0000313" key="4">
    <source>
        <dbReference type="Proteomes" id="UP001221519"/>
    </source>
</evidence>
<dbReference type="AlphaFoldDB" id="A0AAX3N2Y9"/>
<accession>A0AAX3N2Y9</accession>
<organism evidence="1 3">
    <name type="scientific">Paenibacillus urinalis</name>
    <dbReference type="NCBI Taxonomy" id="521520"/>
    <lineage>
        <taxon>Bacteria</taxon>
        <taxon>Bacillati</taxon>
        <taxon>Bacillota</taxon>
        <taxon>Bacilli</taxon>
        <taxon>Bacillales</taxon>
        <taxon>Paenibacillaceae</taxon>
        <taxon>Paenibacillus</taxon>
    </lineage>
</organism>
<reference evidence="1 4" key="1">
    <citation type="submission" date="2023-02" db="EMBL/GenBank/DDBJ databases">
        <title>Pathogen: clinical or host-associated sample.</title>
        <authorList>
            <person name="Hergert J."/>
            <person name="Casey R."/>
            <person name="Wagner J."/>
            <person name="Young E.L."/>
            <person name="Oakeson K.F."/>
        </authorList>
    </citation>
    <scope>NUCLEOTIDE SEQUENCE</scope>
    <source>
        <strain evidence="2 4">2022CK-00829</strain>
        <strain evidence="1">2022CK-00830</strain>
    </source>
</reference>
<evidence type="ECO:0000313" key="3">
    <source>
        <dbReference type="Proteomes" id="UP001220962"/>
    </source>
</evidence>
<dbReference type="RefSeq" id="WP_047909968.1">
    <property type="nucleotide sequence ID" value="NZ_CP118101.1"/>
</dbReference>
<dbReference type="Proteomes" id="UP001220962">
    <property type="component" value="Chromosome"/>
</dbReference>
<name>A0AAX3N2Y9_9BACL</name>
<dbReference type="Pfam" id="PF02810">
    <property type="entry name" value="SEC-C"/>
    <property type="match status" value="1"/>
</dbReference>
<dbReference type="Gene3D" id="3.10.450.50">
    <property type="match status" value="1"/>
</dbReference>